<proteinExistence type="predicted"/>
<protein>
    <submittedName>
        <fullName evidence="1">Uncharacterized protein</fullName>
    </submittedName>
</protein>
<name>A0A224Y2T5_9HEMI</name>
<evidence type="ECO:0000313" key="1">
    <source>
        <dbReference type="EMBL" id="JAW14749.1"/>
    </source>
</evidence>
<dbReference type="AlphaFoldDB" id="A0A224Y2T5"/>
<accession>A0A224Y2T5</accession>
<sequence>MLTLDILFHILRSVPYGCSSLLCVHQIDTAISLFFLGSSTLTIECRSDDILKTGWFLFTWFKSMKNSVRQWQFRSSLKDIRYTSHFVTYFFKYCFYTILIGTGV</sequence>
<dbReference type="EMBL" id="GFTR01001677">
    <property type="protein sequence ID" value="JAW14749.1"/>
    <property type="molecule type" value="Transcribed_RNA"/>
</dbReference>
<organism evidence="1">
    <name type="scientific">Panstrongylus lignarius</name>
    <dbReference type="NCBI Taxonomy" id="156445"/>
    <lineage>
        <taxon>Eukaryota</taxon>
        <taxon>Metazoa</taxon>
        <taxon>Ecdysozoa</taxon>
        <taxon>Arthropoda</taxon>
        <taxon>Hexapoda</taxon>
        <taxon>Insecta</taxon>
        <taxon>Pterygota</taxon>
        <taxon>Neoptera</taxon>
        <taxon>Paraneoptera</taxon>
        <taxon>Hemiptera</taxon>
        <taxon>Heteroptera</taxon>
        <taxon>Panheteroptera</taxon>
        <taxon>Cimicomorpha</taxon>
        <taxon>Reduviidae</taxon>
        <taxon>Triatominae</taxon>
        <taxon>Panstrongylus</taxon>
    </lineage>
</organism>
<reference evidence="1" key="1">
    <citation type="journal article" date="2018" name="PLoS Negl. Trop. Dis.">
        <title>An insight into the salivary gland and fat body transcriptome of Panstrongylus lignarius (Hemiptera: Heteroptera), the main vector of Chagas disease in Peru.</title>
        <authorList>
            <person name="Nevoa J.C."/>
            <person name="Mendes M.T."/>
            <person name="da Silva M.V."/>
            <person name="Soares S.C."/>
            <person name="Oliveira C.J.F."/>
            <person name="Ribeiro J.M.C."/>
        </authorList>
    </citation>
    <scope>NUCLEOTIDE SEQUENCE</scope>
</reference>